<dbReference type="KEGG" id="ege:EM595_p1001"/>
<protein>
    <submittedName>
        <fullName evidence="1">Uncharacterized protein</fullName>
    </submittedName>
</protein>
<accession>A0A0U5L607</accession>
<dbReference type="EMBL" id="LN907829">
    <property type="protein sequence ID" value="CUU26249.1"/>
    <property type="molecule type" value="Genomic_DNA"/>
</dbReference>
<gene>
    <name evidence="1" type="ORF">EM595_p1001</name>
</gene>
<keyword evidence="2" id="KW-1185">Reference proteome</keyword>
<dbReference type="Proteomes" id="UP000059419">
    <property type="component" value="Plasmid pEM02"/>
</dbReference>
<proteinExistence type="predicted"/>
<evidence type="ECO:0000313" key="2">
    <source>
        <dbReference type="Proteomes" id="UP000059419"/>
    </source>
</evidence>
<name>A0A0U5L607_9GAMM</name>
<reference evidence="2" key="1">
    <citation type="submission" date="2015-11" db="EMBL/GenBank/DDBJ databases">
        <authorList>
            <person name="Blom J."/>
        </authorList>
    </citation>
    <scope>NUCLEOTIDE SEQUENCE [LARGE SCALE GENOMIC DNA]</scope>
    <source>
        <plasmid evidence="2">pEM02</plasmid>
    </source>
</reference>
<evidence type="ECO:0000313" key="1">
    <source>
        <dbReference type="EMBL" id="CUU26249.1"/>
    </source>
</evidence>
<geneLocation type="plasmid" evidence="2">
    <name>pEM02</name>
</geneLocation>
<sequence>MIFKMSHLQLRTQKLIYQRSRHTLQLMLHLLSLLNSLKTTDQVLLSGK</sequence>
<dbReference type="AlphaFoldDB" id="A0A0U5L607"/>
<organism evidence="1 2">
    <name type="scientific">Duffyella gerundensis</name>
    <dbReference type="NCBI Taxonomy" id="1619313"/>
    <lineage>
        <taxon>Bacteria</taxon>
        <taxon>Pseudomonadati</taxon>
        <taxon>Pseudomonadota</taxon>
        <taxon>Gammaproteobacteria</taxon>
        <taxon>Enterobacterales</taxon>
        <taxon>Erwiniaceae</taxon>
        <taxon>Duffyella</taxon>
    </lineage>
</organism>